<protein>
    <submittedName>
        <fullName evidence="1">Uncharacterized protein</fullName>
    </submittedName>
</protein>
<gene>
    <name evidence="1" type="ORF">F8388_008777</name>
</gene>
<reference evidence="1 2" key="1">
    <citation type="journal article" date="2020" name="bioRxiv">
        <title>Sequence and annotation of 42 cannabis genomes reveals extensive copy number variation in cannabinoid synthesis and pathogen resistance genes.</title>
        <authorList>
            <person name="Mckernan K.J."/>
            <person name="Helbert Y."/>
            <person name="Kane L.T."/>
            <person name="Ebling H."/>
            <person name="Zhang L."/>
            <person name="Liu B."/>
            <person name="Eaton Z."/>
            <person name="Mclaughlin S."/>
            <person name="Kingan S."/>
            <person name="Baybayan P."/>
            <person name="Concepcion G."/>
            <person name="Jordan M."/>
            <person name="Riva A."/>
            <person name="Barbazuk W."/>
            <person name="Harkins T."/>
        </authorList>
    </citation>
    <scope>NUCLEOTIDE SEQUENCE [LARGE SCALE GENOMIC DNA]</scope>
    <source>
        <strain evidence="2">cv. Jamaican Lion 4</strain>
        <tissue evidence="1">Leaf</tissue>
    </source>
</reference>
<dbReference type="AlphaFoldDB" id="A0A7J6E027"/>
<dbReference type="Proteomes" id="UP000525078">
    <property type="component" value="Unassembled WGS sequence"/>
</dbReference>
<sequence>MSRERYVKCFGKEKENLRVLDNHGAQILFQTQVSGVVLAMGLLLVTFKLREGHRVSKGSYYTVIAKDANKMQFPNLLHSYPDNLTSSSLLKTSCKYH</sequence>
<organism evidence="1 2">
    <name type="scientific">Cannabis sativa</name>
    <name type="common">Hemp</name>
    <name type="synonym">Marijuana</name>
    <dbReference type="NCBI Taxonomy" id="3483"/>
    <lineage>
        <taxon>Eukaryota</taxon>
        <taxon>Viridiplantae</taxon>
        <taxon>Streptophyta</taxon>
        <taxon>Embryophyta</taxon>
        <taxon>Tracheophyta</taxon>
        <taxon>Spermatophyta</taxon>
        <taxon>Magnoliopsida</taxon>
        <taxon>eudicotyledons</taxon>
        <taxon>Gunneridae</taxon>
        <taxon>Pentapetalae</taxon>
        <taxon>rosids</taxon>
        <taxon>fabids</taxon>
        <taxon>Rosales</taxon>
        <taxon>Cannabaceae</taxon>
        <taxon>Cannabis</taxon>
    </lineage>
</organism>
<comment type="caution">
    <text evidence="1">The sequence shown here is derived from an EMBL/GenBank/DDBJ whole genome shotgun (WGS) entry which is preliminary data.</text>
</comment>
<name>A0A7J6E027_CANSA</name>
<accession>A0A7J6E027</accession>
<dbReference type="EMBL" id="JAATIP010000329">
    <property type="protein sequence ID" value="KAF4351767.1"/>
    <property type="molecule type" value="Genomic_DNA"/>
</dbReference>
<evidence type="ECO:0000313" key="1">
    <source>
        <dbReference type="EMBL" id="KAF4351767.1"/>
    </source>
</evidence>
<proteinExistence type="predicted"/>
<evidence type="ECO:0000313" key="2">
    <source>
        <dbReference type="Proteomes" id="UP000525078"/>
    </source>
</evidence>